<protein>
    <submittedName>
        <fullName evidence="1">Uncharacterized protein</fullName>
    </submittedName>
</protein>
<sequence length="131" mass="14668">MHYSDVLVDRLIARLTDEDDASKSDNNSFKDLLSGAWERVNKFEVPPALVSTARDIFKVHGDIVKNCKLGAIVSNTIFAFLCAAITVMGDLSLDQVMEEIILKLRDPIMGAGEMKKETELKARTKHKLARY</sequence>
<evidence type="ECO:0000313" key="1">
    <source>
        <dbReference type="EMBL" id="KAK8973884.1"/>
    </source>
</evidence>
<comment type="caution">
    <text evidence="1">The sequence shown here is derived from an EMBL/GenBank/DDBJ whole genome shotgun (WGS) entry which is preliminary data.</text>
</comment>
<evidence type="ECO:0000313" key="2">
    <source>
        <dbReference type="Proteomes" id="UP001396334"/>
    </source>
</evidence>
<accession>A0ABR2NCJ6</accession>
<organism evidence="1 2">
    <name type="scientific">Hibiscus sabdariffa</name>
    <name type="common">roselle</name>
    <dbReference type="NCBI Taxonomy" id="183260"/>
    <lineage>
        <taxon>Eukaryota</taxon>
        <taxon>Viridiplantae</taxon>
        <taxon>Streptophyta</taxon>
        <taxon>Embryophyta</taxon>
        <taxon>Tracheophyta</taxon>
        <taxon>Spermatophyta</taxon>
        <taxon>Magnoliopsida</taxon>
        <taxon>eudicotyledons</taxon>
        <taxon>Gunneridae</taxon>
        <taxon>Pentapetalae</taxon>
        <taxon>rosids</taxon>
        <taxon>malvids</taxon>
        <taxon>Malvales</taxon>
        <taxon>Malvaceae</taxon>
        <taxon>Malvoideae</taxon>
        <taxon>Hibiscus</taxon>
    </lineage>
</organism>
<dbReference type="EMBL" id="JBBPBN010000174">
    <property type="protein sequence ID" value="KAK8973884.1"/>
    <property type="molecule type" value="Genomic_DNA"/>
</dbReference>
<dbReference type="PANTHER" id="PTHR35021">
    <property type="match status" value="1"/>
</dbReference>
<keyword evidence="2" id="KW-1185">Reference proteome</keyword>
<dbReference type="PANTHER" id="PTHR35021:SF7">
    <property type="entry name" value="PROTEIN FB17, PUTATIVE-RELATED"/>
    <property type="match status" value="1"/>
</dbReference>
<proteinExistence type="predicted"/>
<dbReference type="Proteomes" id="UP001396334">
    <property type="component" value="Unassembled WGS sequence"/>
</dbReference>
<name>A0ABR2NCJ6_9ROSI</name>
<gene>
    <name evidence="1" type="ORF">V6N11_013041</name>
</gene>
<reference evidence="1 2" key="1">
    <citation type="journal article" date="2024" name="G3 (Bethesda)">
        <title>Genome assembly of Hibiscus sabdariffa L. provides insights into metabolisms of medicinal natural products.</title>
        <authorList>
            <person name="Kim T."/>
        </authorList>
    </citation>
    <scope>NUCLEOTIDE SEQUENCE [LARGE SCALE GENOMIC DNA]</scope>
    <source>
        <strain evidence="1">TK-2024</strain>
        <tissue evidence="1">Old leaves</tissue>
    </source>
</reference>